<dbReference type="SUPFAM" id="SSF56601">
    <property type="entry name" value="beta-lactamase/transpeptidase-like"/>
    <property type="match status" value="1"/>
</dbReference>
<keyword evidence="8" id="KW-0808">Transferase</keyword>
<keyword evidence="6" id="KW-0645">Protease</keyword>
<keyword evidence="7" id="KW-0328">Glycosyltransferase</keyword>
<evidence type="ECO:0000256" key="10">
    <source>
        <dbReference type="ARBA" id="ARBA00022801"/>
    </source>
</evidence>
<feature type="transmembrane region" description="Helical" evidence="20">
    <location>
        <begin position="50"/>
        <end position="70"/>
    </location>
</feature>
<dbReference type="Pfam" id="PF00912">
    <property type="entry name" value="Transgly"/>
    <property type="match status" value="1"/>
</dbReference>
<feature type="domain" description="Glycosyl transferase family 51" evidence="22">
    <location>
        <begin position="95"/>
        <end position="264"/>
    </location>
</feature>
<keyword evidence="5" id="KW-0121">Carboxypeptidase</keyword>
<evidence type="ECO:0000256" key="7">
    <source>
        <dbReference type="ARBA" id="ARBA00022676"/>
    </source>
</evidence>
<dbReference type="GO" id="GO:0008658">
    <property type="term" value="F:penicillin binding"/>
    <property type="evidence" value="ECO:0007669"/>
    <property type="project" value="InterPro"/>
</dbReference>
<evidence type="ECO:0000256" key="1">
    <source>
        <dbReference type="ARBA" id="ARBA00007090"/>
    </source>
</evidence>
<evidence type="ECO:0000256" key="6">
    <source>
        <dbReference type="ARBA" id="ARBA00022670"/>
    </source>
</evidence>
<evidence type="ECO:0000256" key="20">
    <source>
        <dbReference type="SAM" id="Phobius"/>
    </source>
</evidence>
<accession>A0A0D6DUK7</accession>
<dbReference type="InterPro" id="IPR036950">
    <property type="entry name" value="PBP_transglycosylase"/>
</dbReference>
<dbReference type="STRING" id="1364.LP2241_10219"/>
<dbReference type="InterPro" id="IPR012338">
    <property type="entry name" value="Beta-lactam/transpept-like"/>
</dbReference>
<keyword evidence="11" id="KW-0133">Cell shape</keyword>
<evidence type="ECO:0000256" key="11">
    <source>
        <dbReference type="ARBA" id="ARBA00022960"/>
    </source>
</evidence>
<dbReference type="Pfam" id="PF00905">
    <property type="entry name" value="Transpeptidase"/>
    <property type="match status" value="1"/>
</dbReference>
<evidence type="ECO:0000256" key="16">
    <source>
        <dbReference type="ARBA" id="ARBA00023316"/>
    </source>
</evidence>
<comment type="catalytic activity">
    <reaction evidence="17">
        <text>Preferential cleavage: (Ac)2-L-Lys-D-Ala-|-D-Ala. Also transpeptidation of peptidyl-alanyl moieties that are N-acyl substituents of D-alanine.</text>
        <dbReference type="EC" id="3.4.16.4"/>
    </reaction>
</comment>
<evidence type="ECO:0000256" key="3">
    <source>
        <dbReference type="ARBA" id="ARBA00022475"/>
    </source>
</evidence>
<feature type="compositionally biased region" description="Basic and acidic residues" evidence="19">
    <location>
        <begin position="16"/>
        <end position="26"/>
    </location>
</feature>
<keyword evidence="9 20" id="KW-0812">Transmembrane</keyword>
<dbReference type="Proteomes" id="UP000033166">
    <property type="component" value="Chromosome I"/>
</dbReference>
<dbReference type="GO" id="GO:0008955">
    <property type="term" value="F:peptidoglycan glycosyltransferase activity"/>
    <property type="evidence" value="ECO:0007669"/>
    <property type="project" value="UniProtKB-EC"/>
</dbReference>
<evidence type="ECO:0000313" key="24">
    <source>
        <dbReference type="Proteomes" id="UP000033166"/>
    </source>
</evidence>
<dbReference type="GO" id="GO:0030288">
    <property type="term" value="C:outer membrane-bounded periplasmic space"/>
    <property type="evidence" value="ECO:0007669"/>
    <property type="project" value="TreeGrafter"/>
</dbReference>
<evidence type="ECO:0000256" key="18">
    <source>
        <dbReference type="ARBA" id="ARBA00049902"/>
    </source>
</evidence>
<evidence type="ECO:0000256" key="13">
    <source>
        <dbReference type="ARBA" id="ARBA00022989"/>
    </source>
</evidence>
<keyword evidence="13 20" id="KW-1133">Transmembrane helix</keyword>
<evidence type="ECO:0000259" key="22">
    <source>
        <dbReference type="Pfam" id="PF00912"/>
    </source>
</evidence>
<dbReference type="GO" id="GO:0008360">
    <property type="term" value="P:regulation of cell shape"/>
    <property type="evidence" value="ECO:0007669"/>
    <property type="project" value="UniProtKB-KW"/>
</dbReference>
<dbReference type="Gene3D" id="1.10.3810.10">
    <property type="entry name" value="Biosynthetic peptidoglycan transglycosylase-like"/>
    <property type="match status" value="1"/>
</dbReference>
<keyword evidence="16" id="KW-0961">Cell wall biogenesis/degradation</keyword>
<dbReference type="EMBL" id="LN774769">
    <property type="protein sequence ID" value="CEN27441.1"/>
    <property type="molecule type" value="Genomic_DNA"/>
</dbReference>
<dbReference type="InterPro" id="IPR001460">
    <property type="entry name" value="PCN-bd_Tpept"/>
</dbReference>
<reference evidence="24" key="1">
    <citation type="submission" date="2015-01" db="EMBL/GenBank/DDBJ databases">
        <authorList>
            <person name="Andreevskaya M."/>
        </authorList>
    </citation>
    <scope>NUCLEOTIDE SEQUENCE [LARGE SCALE GENOMIC DNA]</scope>
    <source>
        <strain evidence="24">MKFS47</strain>
    </source>
</reference>
<evidence type="ECO:0000259" key="21">
    <source>
        <dbReference type="Pfam" id="PF00905"/>
    </source>
</evidence>
<comment type="similarity">
    <text evidence="2">In the N-terminal section; belongs to the glycosyltransferase 51 family.</text>
</comment>
<evidence type="ECO:0000256" key="5">
    <source>
        <dbReference type="ARBA" id="ARBA00022645"/>
    </source>
</evidence>
<evidence type="ECO:0000256" key="2">
    <source>
        <dbReference type="ARBA" id="ARBA00007739"/>
    </source>
</evidence>
<dbReference type="PANTHER" id="PTHR32282:SF32">
    <property type="entry name" value="PENICILLIN-BINDING PROTEIN 2A"/>
    <property type="match status" value="1"/>
</dbReference>
<evidence type="ECO:0000256" key="17">
    <source>
        <dbReference type="ARBA" id="ARBA00034000"/>
    </source>
</evidence>
<dbReference type="KEGG" id="lpk:LACPI_0241"/>
<keyword evidence="12" id="KW-0573">Peptidoglycan synthesis</keyword>
<dbReference type="FunFam" id="1.10.3810.10:FF:000001">
    <property type="entry name" value="Penicillin-binding protein 1A"/>
    <property type="match status" value="1"/>
</dbReference>
<proteinExistence type="inferred from homology"/>
<keyword evidence="4" id="KW-0964">Secreted</keyword>
<dbReference type="Gene3D" id="6.20.370.110">
    <property type="match status" value="1"/>
</dbReference>
<gene>
    <name evidence="23" type="ORF">LACPI_0241</name>
</gene>
<evidence type="ECO:0000256" key="15">
    <source>
        <dbReference type="ARBA" id="ARBA00023268"/>
    </source>
</evidence>
<dbReference type="PANTHER" id="PTHR32282">
    <property type="entry name" value="BINDING PROTEIN TRANSPEPTIDASE, PUTATIVE-RELATED"/>
    <property type="match status" value="1"/>
</dbReference>
<dbReference type="GO" id="GO:0009252">
    <property type="term" value="P:peptidoglycan biosynthetic process"/>
    <property type="evidence" value="ECO:0007669"/>
    <property type="project" value="UniProtKB-KW"/>
</dbReference>
<comment type="similarity">
    <text evidence="1">In the C-terminal section; belongs to the transpeptidase family.</text>
</comment>
<dbReference type="InterPro" id="IPR023346">
    <property type="entry name" value="Lysozyme-like_dom_sf"/>
</dbReference>
<sequence>MTENEQKRASLSRSQKNSDPELDTKVKSKKRQLMPAPIKRFWKKYNLTKIVIAIVLFVVLATASYLLFLAKTADVKTLKQSMEARTEIIDKDGKSAGTMYGQKGTTVKFEDISDNIKNAVVATEDRTFYKNSGINIKRTILAVMTLGKFGGGSTITQQLAKNAYLTQKQTVDRKAKELFLALEINKKYEKNDILTMYLNNSYFGNGIWGIQDASLKYYGKSAKDISVEQAATLVGILKWPEAYNPLYKEGKFAKDRRDTVLQNMVNTKFITQDVATAGMQVGITSNLADAYVGKDDDYNYPSYFDAVIQEAISKYGLSEQDILNNGYKIYTGLDQSMQTGMQTTYASTRQFPVASDGVSAQSASVALDPKSGEVEALIGRVPTAEHNSFRGFNFATQSGRSPGSTIKPLVVYAPAIEAGWSINKTVRDQATDYNGWAPLNADRRWHGDMPLYQALANSYNIPAINTFKSVGIQTGIAKGKQFGLNLTSKNDNLTTALGAGVETNPWQMAQAYATFANDGIMNDAHLIKKITNASGQTIATAKVKSKRVIDSKTAQKMTSMMLGTYTNGTGIYAAPYGYTLAGKTGTNEDIDQWVIGYTPDVVMTLWLGYENPQSPLHRLDDTSAGTASAVFRTMSSAILPATNKTQFTEENAYSLAGLDPVTRPSKDQATTDVVNEAKDKTKEITDKAKNLTDKAGEKVKEVGGGIWDRVKSLFD</sequence>
<dbReference type="RefSeq" id="WP_047914724.1">
    <property type="nucleotide sequence ID" value="NZ_LN774769.1"/>
</dbReference>
<dbReference type="InterPro" id="IPR050396">
    <property type="entry name" value="Glycosyltr_51/Transpeptidase"/>
</dbReference>
<protein>
    <submittedName>
        <fullName evidence="23">Penicillin-binding protein</fullName>
    </submittedName>
</protein>
<evidence type="ECO:0000313" key="23">
    <source>
        <dbReference type="EMBL" id="CEN27441.1"/>
    </source>
</evidence>
<dbReference type="HOGENOM" id="CLU_006354_2_2_9"/>
<dbReference type="InterPro" id="IPR001264">
    <property type="entry name" value="Glyco_trans_51"/>
</dbReference>
<keyword evidence="14 20" id="KW-0472">Membrane</keyword>
<evidence type="ECO:0000256" key="19">
    <source>
        <dbReference type="SAM" id="MobiDB-lite"/>
    </source>
</evidence>
<dbReference type="Gene3D" id="3.40.710.10">
    <property type="entry name" value="DD-peptidase/beta-lactamase superfamily"/>
    <property type="match status" value="1"/>
</dbReference>
<evidence type="ECO:0000256" key="4">
    <source>
        <dbReference type="ARBA" id="ARBA00022525"/>
    </source>
</evidence>
<keyword evidence="15" id="KW-0511">Multifunctional enzyme</keyword>
<dbReference type="AlphaFoldDB" id="A0A0D6DUK7"/>
<evidence type="ECO:0000256" key="9">
    <source>
        <dbReference type="ARBA" id="ARBA00022692"/>
    </source>
</evidence>
<dbReference type="GO" id="GO:0006508">
    <property type="term" value="P:proteolysis"/>
    <property type="evidence" value="ECO:0007669"/>
    <property type="project" value="UniProtKB-KW"/>
</dbReference>
<keyword evidence="3" id="KW-1003">Cell membrane</keyword>
<comment type="catalytic activity">
    <reaction evidence="18">
        <text>[GlcNAc-(1-&gt;4)-Mur2Ac(oyl-L-Ala-gamma-D-Glu-L-Lys-D-Ala-D-Ala)](n)-di-trans,octa-cis-undecaprenyl diphosphate + beta-D-GlcNAc-(1-&gt;4)-Mur2Ac(oyl-L-Ala-gamma-D-Glu-L-Lys-D-Ala-D-Ala)-di-trans,octa-cis-undecaprenyl diphosphate = [GlcNAc-(1-&gt;4)-Mur2Ac(oyl-L-Ala-gamma-D-Glu-L-Lys-D-Ala-D-Ala)](n+1)-di-trans,octa-cis-undecaprenyl diphosphate + di-trans,octa-cis-undecaprenyl diphosphate + H(+)</text>
        <dbReference type="Rhea" id="RHEA:23708"/>
        <dbReference type="Rhea" id="RHEA-COMP:9602"/>
        <dbReference type="Rhea" id="RHEA-COMP:9603"/>
        <dbReference type="ChEBI" id="CHEBI:15378"/>
        <dbReference type="ChEBI" id="CHEBI:58405"/>
        <dbReference type="ChEBI" id="CHEBI:60033"/>
        <dbReference type="ChEBI" id="CHEBI:78435"/>
        <dbReference type="EC" id="2.4.99.28"/>
    </reaction>
</comment>
<evidence type="ECO:0000256" key="14">
    <source>
        <dbReference type="ARBA" id="ARBA00023136"/>
    </source>
</evidence>
<dbReference type="GO" id="GO:0071555">
    <property type="term" value="P:cell wall organization"/>
    <property type="evidence" value="ECO:0007669"/>
    <property type="project" value="UniProtKB-KW"/>
</dbReference>
<feature type="region of interest" description="Disordered" evidence="19">
    <location>
        <begin position="1"/>
        <end position="29"/>
    </location>
</feature>
<dbReference type="SUPFAM" id="SSF53955">
    <property type="entry name" value="Lysozyme-like"/>
    <property type="match status" value="1"/>
</dbReference>
<dbReference type="GO" id="GO:0009002">
    <property type="term" value="F:serine-type D-Ala-D-Ala carboxypeptidase activity"/>
    <property type="evidence" value="ECO:0007669"/>
    <property type="project" value="UniProtKB-EC"/>
</dbReference>
<keyword evidence="10" id="KW-0378">Hydrolase</keyword>
<evidence type="ECO:0000256" key="12">
    <source>
        <dbReference type="ARBA" id="ARBA00022984"/>
    </source>
</evidence>
<feature type="domain" description="Penicillin-binding protein transpeptidase" evidence="21">
    <location>
        <begin position="365"/>
        <end position="613"/>
    </location>
</feature>
<name>A0A0D6DUK7_9LACT</name>
<dbReference type="NCBIfam" id="TIGR02074">
    <property type="entry name" value="PBP_1a_fam"/>
    <property type="match status" value="1"/>
</dbReference>
<evidence type="ECO:0000256" key="8">
    <source>
        <dbReference type="ARBA" id="ARBA00022679"/>
    </source>
</evidence>
<organism evidence="23 24">
    <name type="scientific">Pseudolactococcus piscium MKFS47</name>
    <dbReference type="NCBI Taxonomy" id="297352"/>
    <lineage>
        <taxon>Bacteria</taxon>
        <taxon>Bacillati</taxon>
        <taxon>Bacillota</taxon>
        <taxon>Bacilli</taxon>
        <taxon>Lactobacillales</taxon>
        <taxon>Streptococcaceae</taxon>
        <taxon>Pseudolactococcus</taxon>
    </lineage>
</organism>